<organism evidence="3 4">
    <name type="scientific">Riccia sorocarpa</name>
    <dbReference type="NCBI Taxonomy" id="122646"/>
    <lineage>
        <taxon>Eukaryota</taxon>
        <taxon>Viridiplantae</taxon>
        <taxon>Streptophyta</taxon>
        <taxon>Embryophyta</taxon>
        <taxon>Marchantiophyta</taxon>
        <taxon>Marchantiopsida</taxon>
        <taxon>Marchantiidae</taxon>
        <taxon>Marchantiales</taxon>
        <taxon>Ricciaceae</taxon>
        <taxon>Riccia</taxon>
    </lineage>
</organism>
<evidence type="ECO:0000313" key="3">
    <source>
        <dbReference type="EMBL" id="KAL3681238.1"/>
    </source>
</evidence>
<feature type="compositionally biased region" description="Acidic residues" evidence="1">
    <location>
        <begin position="761"/>
        <end position="770"/>
    </location>
</feature>
<evidence type="ECO:0000256" key="1">
    <source>
        <dbReference type="SAM" id="MobiDB-lite"/>
    </source>
</evidence>
<keyword evidence="4" id="KW-1185">Reference proteome</keyword>
<evidence type="ECO:0000259" key="2">
    <source>
        <dbReference type="Pfam" id="PF00078"/>
    </source>
</evidence>
<dbReference type="InterPro" id="IPR043502">
    <property type="entry name" value="DNA/RNA_pol_sf"/>
</dbReference>
<gene>
    <name evidence="3" type="ORF">R1sor_024194</name>
</gene>
<accession>A0ABD3GPY2</accession>
<protein>
    <recommendedName>
        <fullName evidence="2">Reverse transcriptase domain-containing protein</fullName>
    </recommendedName>
</protein>
<sequence>MLAAFWEDEQLTGAEKKGVIKLLAKNDEKCKLENWRPITLLGITYKLASKIIADRLKPLLPGLVSGQQTGFIPGRTIFDNILTLKLGEEWTVASGQNAIFLKLDFVKAYDHVRHGFLWETLHAMGFGPKIIRLIKGLMDNAEATVHHGGDFTEVFKMERGVRQGCRPPGPFLFSLTTEPLMRMLQEATKDNLIQGIKTSNFSQLVHSLFADDTGLCLQADENNFRSAKAIIEKFERISGAQLNVAKSLIIPLGMDLIPIWILETGCKVAVEGEVWTYLGTPVYCSETRADHDAKLLSHDFGPVYKWVQEVLDRIWWQFLWGHNGEGGHKKALVSWNRICNDKEEGGLGINTFKNQAHALKMRLISRILEGDKAEWAVVARELIELEFKQKKANRGKEKTANEILLLDNTSRMKTSVTMKNILQGWKASKKKLQLHIEENSLNNNIGIETLLGAGENLLGSYAGSWKALKRRCKTMGARVLGDLKGPVIARLQTADINHITGYLPDSGTGATGPPSAAATLLKMSVDNADEQGMNIEDPKIWRWEHELMAPKESWHRETSEWKVIINPAYNLREKMNASWGVSWDTEKWKMLWKRLWQANLYPRDKLWLWKNYTQQGVVYFRTGRHDEQFGSQVHTWKTRCKMIYEGQYKETPTYVIIQEAAHLTKSLAKKYTSISRSEKLKESIHILNLMRSAVATRNLRMSCSRQEDRQLEWSPPHQESSAPGDITQGRATDMSDAQQGRSPKERQARVETPSNALNMIEETEDGDPHEEELPRHTMAQELALLGFTAMEVEE</sequence>
<feature type="region of interest" description="Disordered" evidence="1">
    <location>
        <begin position="706"/>
        <end position="778"/>
    </location>
</feature>
<feature type="domain" description="Reverse transcriptase" evidence="2">
    <location>
        <begin position="27"/>
        <end position="250"/>
    </location>
</feature>
<name>A0ABD3GPY2_9MARC</name>
<dbReference type="Proteomes" id="UP001633002">
    <property type="component" value="Unassembled WGS sequence"/>
</dbReference>
<dbReference type="CDD" id="cd01650">
    <property type="entry name" value="RT_nLTR_like"/>
    <property type="match status" value="1"/>
</dbReference>
<dbReference type="PANTHER" id="PTHR19446">
    <property type="entry name" value="REVERSE TRANSCRIPTASES"/>
    <property type="match status" value="1"/>
</dbReference>
<dbReference type="InterPro" id="IPR000477">
    <property type="entry name" value="RT_dom"/>
</dbReference>
<evidence type="ECO:0000313" key="4">
    <source>
        <dbReference type="Proteomes" id="UP001633002"/>
    </source>
</evidence>
<dbReference type="EMBL" id="JBJQOH010000007">
    <property type="protein sequence ID" value="KAL3681238.1"/>
    <property type="molecule type" value="Genomic_DNA"/>
</dbReference>
<reference evidence="3 4" key="1">
    <citation type="submission" date="2024-09" db="EMBL/GenBank/DDBJ databases">
        <title>Chromosome-scale assembly of Riccia sorocarpa.</title>
        <authorList>
            <person name="Paukszto L."/>
        </authorList>
    </citation>
    <scope>NUCLEOTIDE SEQUENCE [LARGE SCALE GENOMIC DNA]</scope>
    <source>
        <strain evidence="3">LP-2024</strain>
        <tissue evidence="3">Aerial parts of the thallus</tissue>
    </source>
</reference>
<comment type="caution">
    <text evidence="3">The sequence shown here is derived from an EMBL/GenBank/DDBJ whole genome shotgun (WGS) entry which is preliminary data.</text>
</comment>
<dbReference type="SUPFAM" id="SSF56672">
    <property type="entry name" value="DNA/RNA polymerases"/>
    <property type="match status" value="1"/>
</dbReference>
<dbReference type="AlphaFoldDB" id="A0ABD3GPY2"/>
<dbReference type="Pfam" id="PF00078">
    <property type="entry name" value="RVT_1"/>
    <property type="match status" value="1"/>
</dbReference>
<proteinExistence type="predicted"/>